<sequence>MYGTVKLSQRPHTRSVTQSGLALLASGRQSSLADRLLATSNGFYTDRLSTTEKQNLVHYAGNVEQVENVPVKTKRKQCLPGSQRKLITSPTWLRYGTQDPRHEITLDDTVIELSTTARDLGVRVQSILEYIKDVVSRANRWWALVQRTIFSPYLID</sequence>
<dbReference type="EMBL" id="JBJKFK010002056">
    <property type="protein sequence ID" value="KAL3311709.1"/>
    <property type="molecule type" value="Genomic_DNA"/>
</dbReference>
<proteinExistence type="predicted"/>
<gene>
    <name evidence="1" type="ORF">Ciccas_009710</name>
</gene>
<reference evidence="1 2" key="1">
    <citation type="submission" date="2024-11" db="EMBL/GenBank/DDBJ databases">
        <title>Adaptive evolution of stress response genes in parasites aligns with host niche diversity.</title>
        <authorList>
            <person name="Hahn C."/>
            <person name="Resl P."/>
        </authorList>
    </citation>
    <scope>NUCLEOTIDE SEQUENCE [LARGE SCALE GENOMIC DNA]</scope>
    <source>
        <strain evidence="1">EGGRZ-B1_66</strain>
        <tissue evidence="1">Body</tissue>
    </source>
</reference>
<name>A0ABD2PWQ2_9PLAT</name>
<evidence type="ECO:0000313" key="2">
    <source>
        <dbReference type="Proteomes" id="UP001626550"/>
    </source>
</evidence>
<evidence type="ECO:0000313" key="1">
    <source>
        <dbReference type="EMBL" id="KAL3311709.1"/>
    </source>
</evidence>
<organism evidence="1 2">
    <name type="scientific">Cichlidogyrus casuarinus</name>
    <dbReference type="NCBI Taxonomy" id="1844966"/>
    <lineage>
        <taxon>Eukaryota</taxon>
        <taxon>Metazoa</taxon>
        <taxon>Spiralia</taxon>
        <taxon>Lophotrochozoa</taxon>
        <taxon>Platyhelminthes</taxon>
        <taxon>Monogenea</taxon>
        <taxon>Monopisthocotylea</taxon>
        <taxon>Dactylogyridea</taxon>
        <taxon>Ancyrocephalidae</taxon>
        <taxon>Cichlidogyrus</taxon>
    </lineage>
</organism>
<accession>A0ABD2PWQ2</accession>
<comment type="caution">
    <text evidence="1">The sequence shown here is derived from an EMBL/GenBank/DDBJ whole genome shotgun (WGS) entry which is preliminary data.</text>
</comment>
<dbReference type="AlphaFoldDB" id="A0ABD2PWQ2"/>
<keyword evidence="2" id="KW-1185">Reference proteome</keyword>
<protein>
    <submittedName>
        <fullName evidence="1">Uncharacterized protein</fullName>
    </submittedName>
</protein>
<dbReference type="Proteomes" id="UP001626550">
    <property type="component" value="Unassembled WGS sequence"/>
</dbReference>